<dbReference type="GO" id="GO:0005737">
    <property type="term" value="C:cytoplasm"/>
    <property type="evidence" value="ECO:0007669"/>
    <property type="project" value="InterPro"/>
</dbReference>
<feature type="domain" description="RGS" evidence="4">
    <location>
        <begin position="232"/>
        <end position="328"/>
    </location>
</feature>
<feature type="compositionally biased region" description="Polar residues" evidence="2">
    <location>
        <begin position="726"/>
        <end position="751"/>
    </location>
</feature>
<dbReference type="PANTHER" id="PTHR45872">
    <property type="entry name" value="RHO GUANINE NUCLEOTIDE EXCHANGE FACTOR 2, ISOFORM D"/>
    <property type="match status" value="1"/>
</dbReference>
<feature type="region of interest" description="Disordered" evidence="2">
    <location>
        <begin position="168"/>
        <end position="195"/>
    </location>
</feature>
<dbReference type="GO" id="GO:0001664">
    <property type="term" value="F:G protein-coupled receptor binding"/>
    <property type="evidence" value="ECO:0007669"/>
    <property type="project" value="TreeGrafter"/>
</dbReference>
<evidence type="ECO:0000256" key="2">
    <source>
        <dbReference type="SAM" id="MobiDB-lite"/>
    </source>
</evidence>
<reference evidence="5" key="2">
    <citation type="submission" date="2025-08" db="UniProtKB">
        <authorList>
            <consortium name="Ensembl"/>
        </authorList>
    </citation>
    <scope>IDENTIFICATION</scope>
</reference>
<dbReference type="FunFam" id="2.30.42.10:FF:000033">
    <property type="entry name" value="Rho guanine nucleotide exchange factor (GEF) 11"/>
    <property type="match status" value="1"/>
</dbReference>
<feature type="region of interest" description="Disordered" evidence="2">
    <location>
        <begin position="726"/>
        <end position="773"/>
    </location>
</feature>
<dbReference type="InterPro" id="IPR015212">
    <property type="entry name" value="RGS-like_dom"/>
</dbReference>
<dbReference type="PROSITE" id="PS50132">
    <property type="entry name" value="RGS"/>
    <property type="match status" value="1"/>
</dbReference>
<dbReference type="SUPFAM" id="SSF50156">
    <property type="entry name" value="PDZ domain-like"/>
    <property type="match status" value="1"/>
</dbReference>
<dbReference type="InterPro" id="IPR011993">
    <property type="entry name" value="PH-like_dom_sf"/>
</dbReference>
<dbReference type="SUPFAM" id="SSF48097">
    <property type="entry name" value="Regulator of G-protein signaling, RGS"/>
    <property type="match status" value="1"/>
</dbReference>
<dbReference type="GeneTree" id="ENSGT00940000158350"/>
<dbReference type="OrthoDB" id="2272012at2759"/>
<organism evidence="5 6">
    <name type="scientific">Erpetoichthys calabaricus</name>
    <name type="common">Rope fish</name>
    <name type="synonym">Calamoichthys calabaricus</name>
    <dbReference type="NCBI Taxonomy" id="27687"/>
    <lineage>
        <taxon>Eukaryota</taxon>
        <taxon>Metazoa</taxon>
        <taxon>Chordata</taxon>
        <taxon>Craniata</taxon>
        <taxon>Vertebrata</taxon>
        <taxon>Euteleostomi</taxon>
        <taxon>Actinopterygii</taxon>
        <taxon>Polypteriformes</taxon>
        <taxon>Polypteridae</taxon>
        <taxon>Erpetoichthys</taxon>
    </lineage>
</organism>
<dbReference type="SMART" id="SM00228">
    <property type="entry name" value="PDZ"/>
    <property type="match status" value="1"/>
</dbReference>
<reference evidence="5" key="1">
    <citation type="submission" date="2021-06" db="EMBL/GenBank/DDBJ databases">
        <authorList>
            <consortium name="Wellcome Sanger Institute Data Sharing"/>
        </authorList>
    </citation>
    <scope>NUCLEOTIDE SEQUENCE [LARGE SCALE GENOMIC DNA]</scope>
</reference>
<evidence type="ECO:0000313" key="6">
    <source>
        <dbReference type="Proteomes" id="UP000694620"/>
    </source>
</evidence>
<dbReference type="InterPro" id="IPR044926">
    <property type="entry name" value="RGS_subdomain_2"/>
</dbReference>
<dbReference type="InterPro" id="IPR001849">
    <property type="entry name" value="PH_domain"/>
</dbReference>
<dbReference type="InterPro" id="IPR001478">
    <property type="entry name" value="PDZ"/>
</dbReference>
<dbReference type="InterPro" id="IPR041020">
    <property type="entry name" value="PH_16"/>
</dbReference>
<dbReference type="Ensembl" id="ENSECRT00000023913.1">
    <property type="protein sequence ID" value="ENSECRP00000023409.1"/>
    <property type="gene ID" value="ENSECRG00000015840.1"/>
</dbReference>
<dbReference type="PROSITE" id="PS50106">
    <property type="entry name" value="PDZ"/>
    <property type="match status" value="1"/>
</dbReference>
<keyword evidence="1" id="KW-0344">Guanine-nucleotide releasing factor</keyword>
<dbReference type="InterPro" id="IPR036305">
    <property type="entry name" value="RGS_sf"/>
</dbReference>
<dbReference type="Gene3D" id="2.30.29.30">
    <property type="entry name" value="Pleckstrin-homology domain (PH domain)/Phosphotyrosine-binding domain (PTB)"/>
    <property type="match status" value="1"/>
</dbReference>
<dbReference type="InterPro" id="IPR036034">
    <property type="entry name" value="PDZ_sf"/>
</dbReference>
<evidence type="ECO:0000259" key="3">
    <source>
        <dbReference type="PROSITE" id="PS50106"/>
    </source>
</evidence>
<protein>
    <submittedName>
        <fullName evidence="5">Rho guanine nucleotide exchange factor 11-like</fullName>
    </submittedName>
</protein>
<evidence type="ECO:0000256" key="1">
    <source>
        <dbReference type="ARBA" id="ARBA00022658"/>
    </source>
</evidence>
<dbReference type="AlphaFoldDB" id="A0A8C4T308"/>
<feature type="region of interest" description="Disordered" evidence="2">
    <location>
        <begin position="796"/>
        <end position="817"/>
    </location>
</feature>
<dbReference type="SMART" id="SM00233">
    <property type="entry name" value="PH"/>
    <property type="match status" value="1"/>
</dbReference>
<evidence type="ECO:0000313" key="5">
    <source>
        <dbReference type="Ensembl" id="ENSECRP00000023409.1"/>
    </source>
</evidence>
<keyword evidence="6" id="KW-1185">Reference proteome</keyword>
<proteinExistence type="predicted"/>
<dbReference type="RefSeq" id="XP_028677976.1">
    <property type="nucleotide sequence ID" value="XM_028822143.2"/>
</dbReference>
<dbReference type="GO" id="GO:0005085">
    <property type="term" value="F:guanyl-nucleotide exchange factor activity"/>
    <property type="evidence" value="ECO:0007669"/>
    <property type="project" value="UniProtKB-KW"/>
</dbReference>
<dbReference type="Proteomes" id="UP000694620">
    <property type="component" value="Chromosome 16"/>
</dbReference>
<dbReference type="Pfam" id="PF00595">
    <property type="entry name" value="PDZ"/>
    <property type="match status" value="1"/>
</dbReference>
<name>A0A8C4T308_ERPCA</name>
<feature type="domain" description="PDZ" evidence="3">
    <location>
        <begin position="48"/>
        <end position="111"/>
    </location>
</feature>
<feature type="compositionally biased region" description="Basic and acidic residues" evidence="2">
    <location>
        <begin position="915"/>
        <end position="930"/>
    </location>
</feature>
<feature type="region of interest" description="Disordered" evidence="2">
    <location>
        <begin position="910"/>
        <end position="930"/>
    </location>
</feature>
<dbReference type="GeneID" id="114667045"/>
<reference evidence="5" key="3">
    <citation type="submission" date="2025-09" db="UniProtKB">
        <authorList>
            <consortium name="Ensembl"/>
        </authorList>
    </citation>
    <scope>IDENTIFICATION</scope>
</reference>
<dbReference type="Gene3D" id="2.30.42.10">
    <property type="match status" value="1"/>
</dbReference>
<sequence length="930" mass="104324">MTAQPPGSSPERLTSHWELDIDHTSSANEMELSQADYPNENAGFMQRCVIIQRDQQGFGFTVCGDRRVLVQHVRPGGAAMKAGVHEGDRIIKVNGLLVSSMTHQEMVRVIKAGTYVALTLQDPQDSSFSTSIAPILDLQQVGSNGAIPSLHLSPPTPTTFADVPQVSVHRPRQENLSSRSSESSDGQQTAESGHLSVDLQCVENQVLRTSIIGPEENEDEEDANLEGGPFQDVERLKSHPAHMIVFMRYIFSQLLNPNPLLFFLSADAYLSASVKDTHSLAQQIYASFLGNDAPLKIPLSEELGSDIESRVEAQEDIIGALSEIQKQILPSINRQIQDYRSKQMIGLGHLFGEGDLQELEDDPAKEKQIIDRQVAALWDILCKHEDRSSPMTSAVILYLRHYGVKVKDSRLLMMLNQSHEKEKWSSFFPKPKKVSTAKKEREKEGSEDKKKKLILKYIPKPKIPSQSNLNVEMLQRKNTQEYGQWIRKKANDADRDDENNQKLVDYQQKLDLSQLERVSHPAVAQLKKLDLTTKKMIHEGPLLWRVRKDKIIELQALLLEDQLILLQRVDDRFVLRFRTKYVEGGRSDLKTVFSPVINLDSILVRLVATDARALFVISTSESQIYELVAGTLSEKNLWKNLLEEAAHQASNKPCASSVGSTDLDLKPESSETEVDVSLKGAIFSGLSTELLSSCLCEKGIADSALLEVEKLRQLILWSADNSKSSDIQQVSVTEDTNETVSDSFQMSQSTCAKDRTSHNTTNTLQDPHSTEREQSIKAVRKGNFFYLVMVPCPEETSRDGADLSNSPKHECQENEKLSFSKENNEDYAEFNNLHKQLIQPETKPENHVIHSIEKIFQAIENLTLKLEKLKNIELAHFQLLKNLSAFSVSAHHQSQEMSSLMPLGVVTQSCQRGAGDGKEDNAEENEQMKT</sequence>
<dbReference type="InterPro" id="IPR016137">
    <property type="entry name" value="RGS"/>
</dbReference>
<feature type="compositionally biased region" description="Polar residues" evidence="2">
    <location>
        <begin position="758"/>
        <end position="767"/>
    </location>
</feature>
<dbReference type="GO" id="GO:0007186">
    <property type="term" value="P:G protein-coupled receptor signaling pathway"/>
    <property type="evidence" value="ECO:0007669"/>
    <property type="project" value="TreeGrafter"/>
</dbReference>
<dbReference type="Gene3D" id="1.10.167.10">
    <property type="entry name" value="Regulator of G-protein Signalling 4, domain 2"/>
    <property type="match status" value="1"/>
</dbReference>
<dbReference type="SUPFAM" id="SSF50729">
    <property type="entry name" value="PH domain-like"/>
    <property type="match status" value="1"/>
</dbReference>
<dbReference type="Pfam" id="PF09128">
    <property type="entry name" value="RGS-like"/>
    <property type="match status" value="1"/>
</dbReference>
<dbReference type="CDD" id="cd23069">
    <property type="entry name" value="PDZ_ARHGEF11-12-like"/>
    <property type="match status" value="1"/>
</dbReference>
<dbReference type="PANTHER" id="PTHR45872:SF1">
    <property type="entry name" value="RHO GUANINE NUCLEOTIDE EXCHANGE FACTOR 11"/>
    <property type="match status" value="1"/>
</dbReference>
<dbReference type="Pfam" id="PF17838">
    <property type="entry name" value="PH_16"/>
    <property type="match status" value="1"/>
</dbReference>
<gene>
    <name evidence="5" type="primary">arhgef11</name>
</gene>
<accession>A0A8C4T308</accession>
<evidence type="ECO:0000259" key="4">
    <source>
        <dbReference type="PROSITE" id="PS50132"/>
    </source>
</evidence>